<evidence type="ECO:0000313" key="2">
    <source>
        <dbReference type="Proteomes" id="UP000284277"/>
    </source>
</evidence>
<protein>
    <submittedName>
        <fullName evidence="1">Uncharacterized protein</fullName>
    </submittedName>
</protein>
<dbReference type="RefSeq" id="WP_120195680.1">
    <property type="nucleotide sequence ID" value="NZ_MCIA01000006.1"/>
</dbReference>
<accession>A0A419T8D2</accession>
<dbReference type="EMBL" id="MCIA01000006">
    <property type="protein sequence ID" value="RKD33626.1"/>
    <property type="molecule type" value="Genomic_DNA"/>
</dbReference>
<keyword evidence="2" id="KW-1185">Reference proteome</keyword>
<evidence type="ECO:0000313" key="1">
    <source>
        <dbReference type="EMBL" id="RKD33626.1"/>
    </source>
</evidence>
<reference evidence="1 2" key="1">
    <citation type="submission" date="2016-08" db="EMBL/GenBank/DDBJ databases">
        <title>A new outlook on sporulation: Clostridium algidixylanolyticum.</title>
        <authorList>
            <person name="Poppleton D.I."/>
            <person name="Gribaldo S."/>
        </authorList>
    </citation>
    <scope>NUCLEOTIDE SEQUENCE [LARGE SCALE GENOMIC DNA]</scope>
    <source>
        <strain evidence="1 2">SPL73</strain>
    </source>
</reference>
<organism evidence="1 2">
    <name type="scientific">Lacrimispora algidixylanolytica</name>
    <dbReference type="NCBI Taxonomy" id="94868"/>
    <lineage>
        <taxon>Bacteria</taxon>
        <taxon>Bacillati</taxon>
        <taxon>Bacillota</taxon>
        <taxon>Clostridia</taxon>
        <taxon>Lachnospirales</taxon>
        <taxon>Lachnospiraceae</taxon>
        <taxon>Lacrimispora</taxon>
    </lineage>
</organism>
<dbReference type="Proteomes" id="UP000284277">
    <property type="component" value="Unassembled WGS sequence"/>
</dbReference>
<name>A0A419T8D2_9FIRM</name>
<proteinExistence type="predicted"/>
<comment type="caution">
    <text evidence="1">The sequence shown here is derived from an EMBL/GenBank/DDBJ whole genome shotgun (WGS) entry which is preliminary data.</text>
</comment>
<dbReference type="AlphaFoldDB" id="A0A419T8D2"/>
<gene>
    <name evidence="1" type="ORF">BET01_13920</name>
</gene>
<sequence length="240" mass="26382">MNKNKKLIASAIAALVIVAAITVGVVKTAEGNLDVIGKGSQKTFEAVLNVLPDAGKADEANAGWSLESPDGEVRLIWSGDYNKSPVYDVMLEFDAKPFLDAGLDESRLSDQYKRNDGSIIIGSKLRKEAPSVKEGPNALSAYQQIETYNPDTINYHSAMDHYGLKLGDGNMFEWAKNMETNTVTKKDQDKDIVFVLNPEPLIAAGVDPEKVEGWVYTTVPVMDHGKNVEVYKFLKPFNIK</sequence>
<dbReference type="OrthoDB" id="2830261at2"/>